<gene>
    <name evidence="4" type="ORF">HIJ39_10100</name>
</gene>
<keyword evidence="2" id="KW-0472">Membrane</keyword>
<dbReference type="EMBL" id="JABBVZ010000029">
    <property type="protein sequence ID" value="NMP22701.1"/>
    <property type="molecule type" value="Genomic_DNA"/>
</dbReference>
<keyword evidence="5" id="KW-1185">Reference proteome</keyword>
<dbReference type="RefSeq" id="WP_169099257.1">
    <property type="nucleotide sequence ID" value="NZ_JABBVZ010000029.1"/>
</dbReference>
<feature type="transmembrane region" description="Helical" evidence="2">
    <location>
        <begin position="138"/>
        <end position="159"/>
    </location>
</feature>
<keyword evidence="2" id="KW-0812">Transmembrane</keyword>
<evidence type="ECO:0000313" key="4">
    <source>
        <dbReference type="EMBL" id="NMP22701.1"/>
    </source>
</evidence>
<feature type="transmembrane region" description="Helical" evidence="2">
    <location>
        <begin position="171"/>
        <end position="189"/>
    </location>
</feature>
<feature type="domain" description="EamA" evidence="3">
    <location>
        <begin position="142"/>
        <end position="269"/>
    </location>
</feature>
<organism evidence="4 5">
    <name type="scientific">Sulfobacillus harzensis</name>
    <dbReference type="NCBI Taxonomy" id="2729629"/>
    <lineage>
        <taxon>Bacteria</taxon>
        <taxon>Bacillati</taxon>
        <taxon>Bacillota</taxon>
        <taxon>Clostridia</taxon>
        <taxon>Eubacteriales</taxon>
        <taxon>Clostridiales Family XVII. Incertae Sedis</taxon>
        <taxon>Sulfobacillus</taxon>
    </lineage>
</organism>
<dbReference type="AlphaFoldDB" id="A0A7Y0L3N3"/>
<dbReference type="Gene3D" id="1.10.3730.20">
    <property type="match status" value="1"/>
</dbReference>
<feature type="transmembrane region" description="Helical" evidence="2">
    <location>
        <begin position="60"/>
        <end position="82"/>
    </location>
</feature>
<evidence type="ECO:0000256" key="2">
    <source>
        <dbReference type="SAM" id="Phobius"/>
    </source>
</evidence>
<keyword evidence="2" id="KW-1133">Transmembrane helix</keyword>
<proteinExistence type="inferred from homology"/>
<comment type="caution">
    <text evidence="4">The sequence shown here is derived from an EMBL/GenBank/DDBJ whole genome shotgun (WGS) entry which is preliminary data.</text>
</comment>
<dbReference type="Pfam" id="PF00892">
    <property type="entry name" value="EamA"/>
    <property type="match status" value="1"/>
</dbReference>
<accession>A0A7Y0L3N3</accession>
<evidence type="ECO:0000313" key="5">
    <source>
        <dbReference type="Proteomes" id="UP000533476"/>
    </source>
</evidence>
<dbReference type="GO" id="GO:0016020">
    <property type="term" value="C:membrane"/>
    <property type="evidence" value="ECO:0007669"/>
    <property type="project" value="InterPro"/>
</dbReference>
<name>A0A7Y0L3N3_9FIRM</name>
<comment type="similarity">
    <text evidence="1">Belongs to the EamA transporter family.</text>
</comment>
<feature type="transmembrane region" description="Helical" evidence="2">
    <location>
        <begin position="114"/>
        <end position="131"/>
    </location>
</feature>
<dbReference type="Proteomes" id="UP000533476">
    <property type="component" value="Unassembled WGS sequence"/>
</dbReference>
<dbReference type="InterPro" id="IPR000620">
    <property type="entry name" value="EamA_dom"/>
</dbReference>
<feature type="transmembrane region" description="Helical" evidence="2">
    <location>
        <begin position="33"/>
        <end position="53"/>
    </location>
</feature>
<feature type="transmembrane region" description="Helical" evidence="2">
    <location>
        <begin position="253"/>
        <end position="270"/>
    </location>
</feature>
<evidence type="ECO:0000259" key="3">
    <source>
        <dbReference type="Pfam" id="PF00892"/>
    </source>
</evidence>
<sequence length="271" mass="28682">MSWAVIVFVLASAGLHLGWNLLARTYSGSLRFVWLLTLFGGIAATLTTVALRIPFRLQGIWPYLLGTVIAHALYFSGLSRVYQGGALGDAYPATRGLGIAGTAGLGWLLWGQRLAGLTLLGVIGIAVLVAWPALKARWSLRTIVWAILVGAAIALYSTIDNHGVRLVSPVVYIACQFLGTALVLTPIALREKRTVGIVGPAAVGGLFSVGSYLLILFAYRVSAAAPVLALRQISIAAAPFVGWLMLKEPIPRQAPWIALGIAVGALLVVLH</sequence>
<dbReference type="SUPFAM" id="SSF103481">
    <property type="entry name" value="Multidrug resistance efflux transporter EmrE"/>
    <property type="match status" value="1"/>
</dbReference>
<dbReference type="InterPro" id="IPR037185">
    <property type="entry name" value="EmrE-like"/>
</dbReference>
<protein>
    <submittedName>
        <fullName evidence="4">EamA family transporter</fullName>
    </submittedName>
</protein>
<evidence type="ECO:0000256" key="1">
    <source>
        <dbReference type="ARBA" id="ARBA00007362"/>
    </source>
</evidence>
<feature type="transmembrane region" description="Helical" evidence="2">
    <location>
        <begin position="201"/>
        <end position="219"/>
    </location>
</feature>
<reference evidence="4 5" key="1">
    <citation type="submission" date="2020-04" db="EMBL/GenBank/DDBJ databases">
        <authorList>
            <person name="Zhang R."/>
            <person name="Schippers A."/>
        </authorList>
    </citation>
    <scope>NUCLEOTIDE SEQUENCE [LARGE SCALE GENOMIC DNA]</scope>
    <source>
        <strain evidence="4 5">DSM 109850</strain>
    </source>
</reference>